<dbReference type="EMBL" id="JAOZYC010000022">
    <property type="protein sequence ID" value="MEB8336830.1"/>
    <property type="molecule type" value="Genomic_DNA"/>
</dbReference>
<sequence length="123" mass="12937">MTDTTPVHGDAPTVVGVALSDCTPQDADTVLRVLSTAFPSDRTPTERPEGDATVWLTTVDAASRPAPREAGPLSGTVTADIQGGHEALDRVRAALASAFTVTEETAASGDQEQEFHLRLTTRH</sequence>
<reference evidence="2 3" key="1">
    <citation type="submission" date="2022-10" db="EMBL/GenBank/DDBJ databases">
        <authorList>
            <person name="Xie J."/>
            <person name="Shen N."/>
        </authorList>
    </citation>
    <scope>NUCLEOTIDE SEQUENCE [LARGE SCALE GENOMIC DNA]</scope>
    <source>
        <strain evidence="2 3">YIM65594</strain>
    </source>
</reference>
<keyword evidence="3" id="KW-1185">Reference proteome</keyword>
<evidence type="ECO:0000313" key="3">
    <source>
        <dbReference type="Proteomes" id="UP001354931"/>
    </source>
</evidence>
<name>A0ABU6EYM8_9ACTN</name>
<evidence type="ECO:0000313" key="2">
    <source>
        <dbReference type="EMBL" id="MEB8336830.1"/>
    </source>
</evidence>
<feature type="region of interest" description="Disordered" evidence="1">
    <location>
        <begin position="104"/>
        <end position="123"/>
    </location>
</feature>
<organism evidence="2 3">
    <name type="scientific">Streptomyces endophyticus</name>
    <dbReference type="NCBI Taxonomy" id="714166"/>
    <lineage>
        <taxon>Bacteria</taxon>
        <taxon>Bacillati</taxon>
        <taxon>Actinomycetota</taxon>
        <taxon>Actinomycetes</taxon>
        <taxon>Kitasatosporales</taxon>
        <taxon>Streptomycetaceae</taxon>
        <taxon>Streptomyces</taxon>
    </lineage>
</organism>
<proteinExistence type="predicted"/>
<protein>
    <submittedName>
        <fullName evidence="2">Uncharacterized protein</fullName>
    </submittedName>
</protein>
<accession>A0ABU6EYM8</accession>
<dbReference type="Proteomes" id="UP001354931">
    <property type="component" value="Unassembled WGS sequence"/>
</dbReference>
<gene>
    <name evidence="2" type="ORF">OKJ99_04780</name>
</gene>
<comment type="caution">
    <text evidence="2">The sequence shown here is derived from an EMBL/GenBank/DDBJ whole genome shotgun (WGS) entry which is preliminary data.</text>
</comment>
<dbReference type="RefSeq" id="WP_326014470.1">
    <property type="nucleotide sequence ID" value="NZ_JAOZYC010000022.1"/>
</dbReference>
<evidence type="ECO:0000256" key="1">
    <source>
        <dbReference type="SAM" id="MobiDB-lite"/>
    </source>
</evidence>